<feature type="transmembrane region" description="Helical" evidence="2">
    <location>
        <begin position="96"/>
        <end position="117"/>
    </location>
</feature>
<name>A0A4P6F976_9MICO</name>
<keyword evidence="4" id="KW-1185">Reference proteome</keyword>
<dbReference type="RefSeq" id="WP_129188047.1">
    <property type="nucleotide sequence ID" value="NZ_CP035491.1"/>
</dbReference>
<dbReference type="KEGG" id="agf:ET445_01085"/>
<feature type="transmembrane region" description="Helical" evidence="2">
    <location>
        <begin position="156"/>
        <end position="178"/>
    </location>
</feature>
<feature type="compositionally biased region" description="Low complexity" evidence="1">
    <location>
        <begin position="421"/>
        <end position="432"/>
    </location>
</feature>
<feature type="compositionally biased region" description="Low complexity" evidence="1">
    <location>
        <begin position="368"/>
        <end position="409"/>
    </location>
</feature>
<dbReference type="AlphaFoldDB" id="A0A4P6F976"/>
<feature type="transmembrane region" description="Helical" evidence="2">
    <location>
        <begin position="184"/>
        <end position="203"/>
    </location>
</feature>
<feature type="transmembrane region" description="Helical" evidence="2">
    <location>
        <begin position="335"/>
        <end position="353"/>
    </location>
</feature>
<keyword evidence="2" id="KW-0812">Transmembrane</keyword>
<feature type="transmembrane region" description="Helical" evidence="2">
    <location>
        <begin position="307"/>
        <end position="329"/>
    </location>
</feature>
<evidence type="ECO:0000313" key="4">
    <source>
        <dbReference type="Proteomes" id="UP000291259"/>
    </source>
</evidence>
<evidence type="ECO:0008006" key="5">
    <source>
        <dbReference type="Google" id="ProtNLM"/>
    </source>
</evidence>
<organism evidence="3 4">
    <name type="scientific">Agromyces protaetiae</name>
    <dbReference type="NCBI Taxonomy" id="2509455"/>
    <lineage>
        <taxon>Bacteria</taxon>
        <taxon>Bacillati</taxon>
        <taxon>Actinomycetota</taxon>
        <taxon>Actinomycetes</taxon>
        <taxon>Micrococcales</taxon>
        <taxon>Microbacteriaceae</taxon>
        <taxon>Agromyces</taxon>
    </lineage>
</organism>
<protein>
    <recommendedName>
        <fullName evidence="5">Type VII secretion integral membrane protein EccD</fullName>
    </recommendedName>
</protein>
<gene>
    <name evidence="3" type="ORF">ET445_01085</name>
</gene>
<evidence type="ECO:0000256" key="2">
    <source>
        <dbReference type="SAM" id="Phobius"/>
    </source>
</evidence>
<proteinExistence type="predicted"/>
<accession>A0A4P6F976</accession>
<dbReference type="EMBL" id="CP035491">
    <property type="protein sequence ID" value="QAY72135.1"/>
    <property type="molecule type" value="Genomic_DNA"/>
</dbReference>
<evidence type="ECO:0000313" key="3">
    <source>
        <dbReference type="EMBL" id="QAY72135.1"/>
    </source>
</evidence>
<feature type="compositionally biased region" description="Basic residues" evidence="1">
    <location>
        <begin position="410"/>
        <end position="419"/>
    </location>
</feature>
<dbReference type="Proteomes" id="UP000291259">
    <property type="component" value="Chromosome"/>
</dbReference>
<feature type="region of interest" description="Disordered" evidence="1">
    <location>
        <begin position="368"/>
        <end position="452"/>
    </location>
</feature>
<sequence length="452" mass="45970">MTTVAPERRRITLLGDRGAVDLAIPVDELLADAVRRSGISVDPARDLIIDRGGYAVDLDVEGDVLEDGGVYAVVHAPSGPLAARRARAAAAASRRVAYGAGWWALAAIPLPVYALVGAIQPTWFVRGLIAAILGVSAVVVAVVWSIGSGRHGAAPAVAMVGPLAAAGAAGALAIPFSIDAAGHLQAVAGLLATSALALFLAVADRVPAQRAGWGTVATVLLGLVVIWGATLLLRMPVVAAAAISVGAVPLALRALPSTLVNVPDGYFIDYRHFMSNRWTVRGAVPSSPASIKSVDAERVVTASNARLLAGTVLLSLVVVVALPIAAGAITDPDPVVSWGGVALVACTAVALLLTPATPPAACCGGSLVARRSSSSPSVRSSSRVASGLSAVQSPERSCSPRRSSPPSRSRPSRRARGRSSGRGSPTRPSGSRSRSRSRPDSSRRMSSPSCVG</sequence>
<feature type="transmembrane region" description="Helical" evidence="2">
    <location>
        <begin position="123"/>
        <end position="144"/>
    </location>
</feature>
<keyword evidence="2" id="KW-0472">Membrane</keyword>
<reference evidence="3 4" key="1">
    <citation type="submission" date="2019-01" db="EMBL/GenBank/DDBJ databases">
        <title>Genome sequencing of strain FW100M-8.</title>
        <authorList>
            <person name="Heo J."/>
            <person name="Kim S.-J."/>
            <person name="Kim J.-S."/>
            <person name="Hong S.-B."/>
            <person name="Kwon S.-W."/>
        </authorList>
    </citation>
    <scope>NUCLEOTIDE SEQUENCE [LARGE SCALE GENOMIC DNA]</scope>
    <source>
        <strain evidence="3 4">FW100M-8</strain>
    </source>
</reference>
<feature type="transmembrane region" description="Helical" evidence="2">
    <location>
        <begin position="210"/>
        <end position="229"/>
    </location>
</feature>
<keyword evidence="2" id="KW-1133">Transmembrane helix</keyword>
<evidence type="ECO:0000256" key="1">
    <source>
        <dbReference type="SAM" id="MobiDB-lite"/>
    </source>
</evidence>
<dbReference type="OrthoDB" id="3228560at2"/>
<feature type="transmembrane region" description="Helical" evidence="2">
    <location>
        <begin position="235"/>
        <end position="252"/>
    </location>
</feature>